<dbReference type="AlphaFoldDB" id="A0AAU9NPV8"/>
<reference evidence="2 3" key="1">
    <citation type="submission" date="2022-01" db="EMBL/GenBank/DDBJ databases">
        <authorList>
            <person name="Xiong W."/>
            <person name="Schranz E."/>
        </authorList>
    </citation>
    <scope>NUCLEOTIDE SEQUENCE [LARGE SCALE GENOMIC DNA]</scope>
</reference>
<comment type="caution">
    <text evidence="2">The sequence shown here is derived from an EMBL/GenBank/DDBJ whole genome shotgun (WGS) entry which is preliminary data.</text>
</comment>
<organism evidence="2 3">
    <name type="scientific">Lactuca virosa</name>
    <dbReference type="NCBI Taxonomy" id="75947"/>
    <lineage>
        <taxon>Eukaryota</taxon>
        <taxon>Viridiplantae</taxon>
        <taxon>Streptophyta</taxon>
        <taxon>Embryophyta</taxon>
        <taxon>Tracheophyta</taxon>
        <taxon>Spermatophyta</taxon>
        <taxon>Magnoliopsida</taxon>
        <taxon>eudicotyledons</taxon>
        <taxon>Gunneridae</taxon>
        <taxon>Pentapetalae</taxon>
        <taxon>asterids</taxon>
        <taxon>campanulids</taxon>
        <taxon>Asterales</taxon>
        <taxon>Asteraceae</taxon>
        <taxon>Cichorioideae</taxon>
        <taxon>Cichorieae</taxon>
        <taxon>Lactucinae</taxon>
        <taxon>Lactuca</taxon>
    </lineage>
</organism>
<feature type="region of interest" description="Disordered" evidence="1">
    <location>
        <begin position="68"/>
        <end position="116"/>
    </location>
</feature>
<gene>
    <name evidence="2" type="ORF">LVIROSA_LOCUS26034</name>
</gene>
<accession>A0AAU9NPV8</accession>
<sequence>MVAPQKNTAPLEKRLEAVEEALGKISEEQQQQKTVNQQQARATEDNKLMQNEIIRKLDFLMGKVEKIERGKTAETPNSSLNTPNVTILDKNPSQESQRASGSASGGPELVLGRSKG</sequence>
<name>A0AAU9NPV8_9ASTR</name>
<dbReference type="Proteomes" id="UP001157418">
    <property type="component" value="Unassembled WGS sequence"/>
</dbReference>
<evidence type="ECO:0000256" key="1">
    <source>
        <dbReference type="SAM" id="MobiDB-lite"/>
    </source>
</evidence>
<proteinExistence type="predicted"/>
<protein>
    <recommendedName>
        <fullName evidence="4">RAB6-interacting golgin</fullName>
    </recommendedName>
</protein>
<evidence type="ECO:0000313" key="3">
    <source>
        <dbReference type="Proteomes" id="UP001157418"/>
    </source>
</evidence>
<evidence type="ECO:0008006" key="4">
    <source>
        <dbReference type="Google" id="ProtNLM"/>
    </source>
</evidence>
<feature type="region of interest" description="Disordered" evidence="1">
    <location>
        <begin position="22"/>
        <end position="46"/>
    </location>
</feature>
<keyword evidence="3" id="KW-1185">Reference proteome</keyword>
<feature type="compositionally biased region" description="Low complexity" evidence="1">
    <location>
        <begin position="29"/>
        <end position="39"/>
    </location>
</feature>
<evidence type="ECO:0000313" key="2">
    <source>
        <dbReference type="EMBL" id="CAH1439865.1"/>
    </source>
</evidence>
<dbReference type="EMBL" id="CAKMRJ010005412">
    <property type="protein sequence ID" value="CAH1439865.1"/>
    <property type="molecule type" value="Genomic_DNA"/>
</dbReference>
<feature type="compositionally biased region" description="Polar residues" evidence="1">
    <location>
        <begin position="74"/>
        <end position="102"/>
    </location>
</feature>